<accession>A0A0D2XWM1</accession>
<dbReference type="Proteomes" id="UP000002489">
    <property type="component" value="Unassembled WGS sequence"/>
</dbReference>
<organism evidence="1 2">
    <name type="scientific">Fusarium oxysporum (strain Fo5176)</name>
    <name type="common">Fusarium vascular wilt</name>
    <dbReference type="NCBI Taxonomy" id="660025"/>
    <lineage>
        <taxon>Eukaryota</taxon>
        <taxon>Fungi</taxon>
        <taxon>Dikarya</taxon>
        <taxon>Ascomycota</taxon>
        <taxon>Pezizomycotina</taxon>
        <taxon>Sordariomycetes</taxon>
        <taxon>Hypocreomycetidae</taxon>
        <taxon>Hypocreales</taxon>
        <taxon>Nectriaceae</taxon>
        <taxon>Fusarium</taxon>
        <taxon>Fusarium oxysporum species complex</taxon>
    </lineage>
</organism>
<sequence length="52" mass="5642">MTGDAISVVICVSAAGVYLYSCNEDENMWNVNLDQALAVLFMGQRHAPIAHC</sequence>
<reference evidence="2" key="1">
    <citation type="journal article" date="2012" name="Mol. Plant Microbe Interact.">
        <title>A highly conserved effector in Fusarium oxysporum is required for full virulence on Arabidopsis.</title>
        <authorList>
            <person name="Thatcher L.F."/>
            <person name="Gardiner D.M."/>
            <person name="Kazan K."/>
            <person name="Manners J."/>
        </authorList>
    </citation>
    <scope>NUCLEOTIDE SEQUENCE [LARGE SCALE GENOMIC DNA]</scope>
    <source>
        <strain evidence="2">Fo5176</strain>
    </source>
</reference>
<name>A0A0D2XWM1_FUSOF</name>
<reference evidence="1" key="2">
    <citation type="submission" date="2025-08" db="UniProtKB">
        <authorList>
            <consortium name="EnsemblFungi"/>
        </authorList>
    </citation>
    <scope>IDENTIFICATION</scope>
    <source>
        <strain evidence="1">4287 / CBS 123668 / FGSC 9935 / NRRL 34936</strain>
    </source>
</reference>
<dbReference type="STRING" id="426428.A0A0D2XWM1"/>
<evidence type="ECO:0000313" key="2">
    <source>
        <dbReference type="Proteomes" id="UP000002489"/>
    </source>
</evidence>
<proteinExistence type="predicted"/>
<dbReference type="EnsemblFungi" id="FOXG_08387T0">
    <property type="protein sequence ID" value="FOXG_08387P0"/>
    <property type="gene ID" value="FOXG_08387"/>
</dbReference>
<evidence type="ECO:0000313" key="1">
    <source>
        <dbReference type="EnsemblFungi" id="FOXG_08387P0"/>
    </source>
</evidence>
<protein>
    <submittedName>
        <fullName evidence="1">Uncharacterized protein</fullName>
    </submittedName>
</protein>
<dbReference type="AlphaFoldDB" id="A0A0D2XWM1"/>